<evidence type="ECO:0000313" key="3">
    <source>
        <dbReference type="Proteomes" id="UP000441333"/>
    </source>
</evidence>
<dbReference type="Proteomes" id="UP000441333">
    <property type="component" value="Unassembled WGS sequence"/>
</dbReference>
<dbReference type="InterPro" id="IPR036514">
    <property type="entry name" value="SGNH_hydro_sf"/>
</dbReference>
<evidence type="ECO:0000259" key="1">
    <source>
        <dbReference type="Pfam" id="PF08885"/>
    </source>
</evidence>
<keyword evidence="3" id="KW-1185">Reference proteome</keyword>
<dbReference type="SUPFAM" id="SSF52266">
    <property type="entry name" value="SGNH hydrolase"/>
    <property type="match status" value="1"/>
</dbReference>
<dbReference type="AlphaFoldDB" id="A0A6N6MJ52"/>
<gene>
    <name evidence="2" type="ORF">F6U93_05455</name>
</gene>
<organism evidence="2 3">
    <name type="scientific">Pseudotamlana haliotis</name>
    <dbReference type="NCBI Taxonomy" id="2614804"/>
    <lineage>
        <taxon>Bacteria</taxon>
        <taxon>Pseudomonadati</taxon>
        <taxon>Bacteroidota</taxon>
        <taxon>Flavobacteriia</taxon>
        <taxon>Flavobacteriales</taxon>
        <taxon>Flavobacteriaceae</taxon>
        <taxon>Pseudotamlana</taxon>
    </lineage>
</organism>
<comment type="caution">
    <text evidence="2">The sequence shown here is derived from an EMBL/GenBank/DDBJ whole genome shotgun (WGS) entry which is preliminary data.</text>
</comment>
<sequence length="321" mass="37164">MNLQTKIPLKKQPSRLIDYSSNVLLIGSCFSENIGEKLAYFKFENIQNPFGILFHPLAIKTLITNAVEKKEFSSDDVFFHNEQWHCFDAHSKLSNTSKENLLEALNVKVLETHEALKKATHIIVTLGTAWVYRFIETQNVVANCHKIPQKQFLKNLLSVQEIYKTLQDIEQSVRSLNPEATIVFTVSPVRHLKDGFVENTQSKAHLITAIHQFLKEKSTSSNAGAYYFPSYEIMMDELRDYRFYAEDMVHPNPLAIQYIWEKFKSVWVSEEASKIMDVVDGIQKGLQHKAFNETSEGHQKFLQNLNQKITRLQDTHPQIRF</sequence>
<dbReference type="Gene3D" id="3.40.50.1110">
    <property type="entry name" value="SGNH hydrolase"/>
    <property type="match status" value="1"/>
</dbReference>
<evidence type="ECO:0000313" key="2">
    <source>
        <dbReference type="EMBL" id="KAB1068853.1"/>
    </source>
</evidence>
<reference evidence="2 3" key="1">
    <citation type="submission" date="2019-09" db="EMBL/GenBank/DDBJ databases">
        <authorList>
            <person name="Cao W.R."/>
        </authorList>
    </citation>
    <scope>NUCLEOTIDE SEQUENCE [LARGE SCALE GENOMIC DNA]</scope>
    <source>
        <strain evidence="2 3">B1N29</strain>
    </source>
</reference>
<dbReference type="Pfam" id="PF08885">
    <property type="entry name" value="GSCFA"/>
    <property type="match status" value="1"/>
</dbReference>
<dbReference type="GO" id="GO:0016788">
    <property type="term" value="F:hydrolase activity, acting on ester bonds"/>
    <property type="evidence" value="ECO:0007669"/>
    <property type="project" value="UniProtKB-ARBA"/>
</dbReference>
<accession>A0A6N6MJ52</accession>
<dbReference type="RefSeq" id="WP_150937640.1">
    <property type="nucleotide sequence ID" value="NZ_WAAT01000029.1"/>
</dbReference>
<feature type="domain" description="GSCFA" evidence="1">
    <location>
        <begin position="23"/>
        <end position="263"/>
    </location>
</feature>
<proteinExistence type="predicted"/>
<dbReference type="InterPro" id="IPR014982">
    <property type="entry name" value="GSCFA"/>
</dbReference>
<name>A0A6N6MJ52_9FLAO</name>
<protein>
    <submittedName>
        <fullName evidence="2">GSCFA domain-containing protein</fullName>
    </submittedName>
</protein>
<dbReference type="PROSITE" id="PS51257">
    <property type="entry name" value="PROKAR_LIPOPROTEIN"/>
    <property type="match status" value="1"/>
</dbReference>
<dbReference type="EMBL" id="WAAT01000029">
    <property type="protein sequence ID" value="KAB1068853.1"/>
    <property type="molecule type" value="Genomic_DNA"/>
</dbReference>